<dbReference type="InterPro" id="IPR036102">
    <property type="entry name" value="OsmC/Ohrsf"/>
</dbReference>
<dbReference type="eggNOG" id="COG1764">
    <property type="taxonomic scope" value="Bacteria"/>
</dbReference>
<dbReference type="SUPFAM" id="SSF82784">
    <property type="entry name" value="OsmC-like"/>
    <property type="match status" value="1"/>
</dbReference>
<dbReference type="Pfam" id="PF02566">
    <property type="entry name" value="OsmC"/>
    <property type="match status" value="1"/>
</dbReference>
<dbReference type="InterPro" id="IPR052707">
    <property type="entry name" value="OsmC_Ohr_Peroxiredoxin"/>
</dbReference>
<dbReference type="OrthoDB" id="9795405at2"/>
<reference evidence="1 2" key="1">
    <citation type="journal article" date="2017" name="Antonie Van Leeuwenhoek">
        <title>Rhizobium rhizosphaerae sp. nov., a novel species isolated from rice rhizosphere.</title>
        <authorList>
            <person name="Zhao J.J."/>
            <person name="Zhang J."/>
            <person name="Zhang R.J."/>
            <person name="Zhang C.W."/>
            <person name="Yin H.Q."/>
            <person name="Zhang X.X."/>
        </authorList>
    </citation>
    <scope>NUCLEOTIDE SEQUENCE [LARGE SCALE GENOMIC DNA]</scope>
    <source>
        <strain evidence="1 2">E3</strain>
    </source>
</reference>
<comment type="caution">
    <text evidence="1">The sequence shown here is derived from an EMBL/GenBank/DDBJ whole genome shotgun (WGS) entry which is preliminary data.</text>
</comment>
<dbReference type="InterPro" id="IPR015946">
    <property type="entry name" value="KH_dom-like_a/b"/>
</dbReference>
<dbReference type="Proteomes" id="UP000006334">
    <property type="component" value="Unassembled WGS sequence"/>
</dbReference>
<evidence type="ECO:0000313" key="1">
    <source>
        <dbReference type="EMBL" id="GAC13686.1"/>
    </source>
</evidence>
<dbReference type="PANTHER" id="PTHR42830">
    <property type="entry name" value="OSMOTICALLY INDUCIBLE FAMILY PROTEIN"/>
    <property type="match status" value="1"/>
</dbReference>
<sequence length="145" mass="16065">MQDFPHMYKVTAEGNISGNLNSKCENLADIEIAPPIQFGGPGDKWSPEDLFMASIANCFVLSFRAIARASKLEWLSIECESQGELDKLDGKIQFTSVKSNIRLHIPASESIQNAERLLFKADEKCLIRNSIACKTSIDCEIVIGE</sequence>
<dbReference type="AlphaFoldDB" id="K6XPS3"/>
<dbReference type="InterPro" id="IPR003718">
    <property type="entry name" value="OsmC/Ohr_fam"/>
</dbReference>
<dbReference type="PANTHER" id="PTHR42830:SF2">
    <property type="entry name" value="OSMC_OHR FAMILY PROTEIN"/>
    <property type="match status" value="1"/>
</dbReference>
<keyword evidence="2" id="KW-1185">Reference proteome</keyword>
<evidence type="ECO:0000313" key="2">
    <source>
        <dbReference type="Proteomes" id="UP000006334"/>
    </source>
</evidence>
<proteinExistence type="predicted"/>
<dbReference type="Gene3D" id="3.30.300.20">
    <property type="match status" value="1"/>
</dbReference>
<dbReference type="STRING" id="1127673.GLIP_1044"/>
<name>K6XPS3_9ALTE</name>
<organism evidence="1 2">
    <name type="scientific">Aliiglaciecola lipolytica E3</name>
    <dbReference type="NCBI Taxonomy" id="1127673"/>
    <lineage>
        <taxon>Bacteria</taxon>
        <taxon>Pseudomonadati</taxon>
        <taxon>Pseudomonadota</taxon>
        <taxon>Gammaproteobacteria</taxon>
        <taxon>Alteromonadales</taxon>
        <taxon>Alteromonadaceae</taxon>
        <taxon>Aliiglaciecola</taxon>
    </lineage>
</organism>
<accession>K6XPS3</accession>
<dbReference type="RefSeq" id="WP_008843503.1">
    <property type="nucleotide sequence ID" value="NZ_BAEN01000022.1"/>
</dbReference>
<protein>
    <submittedName>
        <fullName evidence="1">OsmC-like protein</fullName>
    </submittedName>
</protein>
<gene>
    <name evidence="1" type="ORF">GLIP_1044</name>
</gene>
<dbReference type="EMBL" id="BAEN01000022">
    <property type="protein sequence ID" value="GAC13686.1"/>
    <property type="molecule type" value="Genomic_DNA"/>
</dbReference>